<sequence>MFSHFLASALVLSAAAQPAPLASGATGADLPIEQQTALRCATAIAIATERQRTGTAGNEDWPDLLENQRGREFFVRSFARLIDDTGLSREELALRGRAEAEALAADNAMLDAVMPPCLLMMRASGL</sequence>
<organism evidence="2 3">
    <name type="scientific">Qipengyuania spongiae</name>
    <dbReference type="NCBI Taxonomy" id="2909673"/>
    <lineage>
        <taxon>Bacteria</taxon>
        <taxon>Pseudomonadati</taxon>
        <taxon>Pseudomonadota</taxon>
        <taxon>Alphaproteobacteria</taxon>
        <taxon>Sphingomonadales</taxon>
        <taxon>Erythrobacteraceae</taxon>
        <taxon>Qipengyuania</taxon>
    </lineage>
</organism>
<keyword evidence="1" id="KW-0732">Signal</keyword>
<gene>
    <name evidence="2" type="ORF">L1F33_01130</name>
</gene>
<feature type="chain" id="PRO_5045661478" evidence="1">
    <location>
        <begin position="19"/>
        <end position="126"/>
    </location>
</feature>
<reference evidence="2" key="1">
    <citation type="submission" date="2022-02" db="EMBL/GenBank/DDBJ databases">
        <title>Qipengyuania spongiae sp. nov., isolated from marine sponge.</title>
        <authorList>
            <person name="Li Z."/>
            <person name="Zhang M."/>
        </authorList>
    </citation>
    <scope>NUCLEOTIDE SEQUENCE</scope>
    <source>
        <strain evidence="2">PHS-Z21</strain>
    </source>
</reference>
<evidence type="ECO:0000256" key="1">
    <source>
        <dbReference type="SAM" id="SignalP"/>
    </source>
</evidence>
<evidence type="ECO:0000313" key="2">
    <source>
        <dbReference type="EMBL" id="UVI39599.1"/>
    </source>
</evidence>
<keyword evidence="3" id="KW-1185">Reference proteome</keyword>
<name>A0ABY5SZB6_9SPHN</name>
<feature type="signal peptide" evidence="1">
    <location>
        <begin position="1"/>
        <end position="18"/>
    </location>
</feature>
<evidence type="ECO:0000313" key="3">
    <source>
        <dbReference type="Proteomes" id="UP001065265"/>
    </source>
</evidence>
<dbReference type="RefSeq" id="WP_265559127.1">
    <property type="nucleotide sequence ID" value="NZ_CP092471.1"/>
</dbReference>
<dbReference type="Proteomes" id="UP001065265">
    <property type="component" value="Chromosome"/>
</dbReference>
<accession>A0ABY5SZB6</accession>
<dbReference type="EMBL" id="CP092471">
    <property type="protein sequence ID" value="UVI39599.1"/>
    <property type="molecule type" value="Genomic_DNA"/>
</dbReference>
<protein>
    <submittedName>
        <fullName evidence="2">Uncharacterized protein</fullName>
    </submittedName>
</protein>
<proteinExistence type="predicted"/>